<evidence type="ECO:0000256" key="1">
    <source>
        <dbReference type="SAM" id="MobiDB-lite"/>
    </source>
</evidence>
<feature type="region of interest" description="Disordered" evidence="1">
    <location>
        <begin position="33"/>
        <end position="52"/>
    </location>
</feature>
<dbReference type="AlphaFoldDB" id="K4R7P9"/>
<dbReference type="EMBL" id="HE971709">
    <property type="protein sequence ID" value="CCK28729.1"/>
    <property type="molecule type" value="Genomic_DNA"/>
</dbReference>
<name>K4R7P9_STRDJ</name>
<keyword evidence="3" id="KW-1185">Reference proteome</keyword>
<dbReference type="STRING" id="1214101.BN159_4350"/>
<sequence>MLERTSTSVRYARGIAAAIVAVATLVLAANAGPARAAESDQEPRATALMKAE</sequence>
<organism evidence="2 3">
    <name type="scientific">Streptomyces davaonensis (strain DSM 101723 / JCM 4913 / KCC S-0913 / 768)</name>
    <dbReference type="NCBI Taxonomy" id="1214101"/>
    <lineage>
        <taxon>Bacteria</taxon>
        <taxon>Bacillati</taxon>
        <taxon>Actinomycetota</taxon>
        <taxon>Actinomycetes</taxon>
        <taxon>Kitasatosporales</taxon>
        <taxon>Streptomycetaceae</taxon>
        <taxon>Streptomyces</taxon>
    </lineage>
</organism>
<dbReference type="PATRIC" id="fig|1214101.3.peg.4401"/>
<protein>
    <submittedName>
        <fullName evidence="2">Putative secreted protein</fullName>
    </submittedName>
</protein>
<evidence type="ECO:0000313" key="3">
    <source>
        <dbReference type="Proteomes" id="UP000008043"/>
    </source>
</evidence>
<dbReference type="HOGENOM" id="CLU_208623_0_0_11"/>
<dbReference type="Proteomes" id="UP000008043">
    <property type="component" value="Chromosome"/>
</dbReference>
<evidence type="ECO:0000313" key="2">
    <source>
        <dbReference type="EMBL" id="CCK28729.1"/>
    </source>
</evidence>
<dbReference type="KEGG" id="sdv:BN159_4350"/>
<proteinExistence type="predicted"/>
<accession>K4R7P9</accession>
<reference evidence="2 3" key="1">
    <citation type="journal article" date="2012" name="J. Bacteriol.">
        <title>Genome sequence of the bacterium Streptomyces davawensis JCM 4913 and heterologous production of the unique antibiotic roseoflavin.</title>
        <authorList>
            <person name="Jankowitsch F."/>
            <person name="Schwarz J."/>
            <person name="Ruckert C."/>
            <person name="Gust B."/>
            <person name="Szczepanowski R."/>
            <person name="Blom J."/>
            <person name="Pelzer S."/>
            <person name="Kalinowski J."/>
            <person name="Mack M."/>
        </authorList>
    </citation>
    <scope>NUCLEOTIDE SEQUENCE [LARGE SCALE GENOMIC DNA]</scope>
    <source>
        <strain evidence="3">DSM 101723 / JCM 4913 / KCC S-0913 / 768</strain>
    </source>
</reference>
<gene>
    <name evidence="2" type="ORF">BN159_4350</name>
</gene>